<keyword evidence="1" id="KW-0862">Zinc</keyword>
<dbReference type="EMBL" id="JACGWJ010000022">
    <property type="protein sequence ID" value="KAL0329040.1"/>
    <property type="molecule type" value="Genomic_DNA"/>
</dbReference>
<dbReference type="PROSITE" id="PS50158">
    <property type="entry name" value="ZF_CCHC"/>
    <property type="match status" value="1"/>
</dbReference>
<evidence type="ECO:0000256" key="1">
    <source>
        <dbReference type="PROSITE-ProRule" id="PRU00047"/>
    </source>
</evidence>
<proteinExistence type="predicted"/>
<keyword evidence="1" id="KW-0863">Zinc-finger</keyword>
<keyword evidence="1" id="KW-0479">Metal-binding</keyword>
<dbReference type="Pfam" id="PF14392">
    <property type="entry name" value="zf-CCHC_4"/>
    <property type="match status" value="1"/>
</dbReference>
<organism evidence="3">
    <name type="scientific">Sesamum radiatum</name>
    <name type="common">Black benniseed</name>
    <dbReference type="NCBI Taxonomy" id="300843"/>
    <lineage>
        <taxon>Eukaryota</taxon>
        <taxon>Viridiplantae</taxon>
        <taxon>Streptophyta</taxon>
        <taxon>Embryophyta</taxon>
        <taxon>Tracheophyta</taxon>
        <taxon>Spermatophyta</taxon>
        <taxon>Magnoliopsida</taxon>
        <taxon>eudicotyledons</taxon>
        <taxon>Gunneridae</taxon>
        <taxon>Pentapetalae</taxon>
        <taxon>asterids</taxon>
        <taxon>lamiids</taxon>
        <taxon>Lamiales</taxon>
        <taxon>Pedaliaceae</taxon>
        <taxon>Sesamum</taxon>
    </lineage>
</organism>
<dbReference type="InterPro" id="IPR025836">
    <property type="entry name" value="Zn_knuckle_CX2CX4HX4C"/>
</dbReference>
<dbReference type="GO" id="GO:0008270">
    <property type="term" value="F:zinc ion binding"/>
    <property type="evidence" value="ECO:0007669"/>
    <property type="project" value="UniProtKB-KW"/>
</dbReference>
<protein>
    <recommendedName>
        <fullName evidence="2">CCHC-type domain-containing protein</fullName>
    </recommendedName>
</protein>
<reference evidence="3" key="1">
    <citation type="submission" date="2020-06" db="EMBL/GenBank/DDBJ databases">
        <authorList>
            <person name="Li T."/>
            <person name="Hu X."/>
            <person name="Zhang T."/>
            <person name="Song X."/>
            <person name="Zhang H."/>
            <person name="Dai N."/>
            <person name="Sheng W."/>
            <person name="Hou X."/>
            <person name="Wei L."/>
        </authorList>
    </citation>
    <scope>NUCLEOTIDE SEQUENCE</scope>
    <source>
        <strain evidence="3">G02</strain>
        <tissue evidence="3">Leaf</tissue>
    </source>
</reference>
<gene>
    <name evidence="3" type="ORF">Sradi_4890700</name>
</gene>
<sequence>MEMDGYGRAWGSSLHIRIAINMIKPLIRALRVCTTMGEEMVVSFTYERLQNFCYLCGQLGHIHNYCELRFEERFTDPSEAVLYRVWLRALPVNWSSRITSKSYDPPTDRWRQPATPQEPEVFGMFGDKGKRALQGKESSGYRSRDGNSAEEVQSAQLKLSVCQPGFHDSAPSIAPSASLVSSVPATVLTVNDIVPSVPAIPDGGDREWYIDAAQRHQNSLENM</sequence>
<dbReference type="GO" id="GO:0003676">
    <property type="term" value="F:nucleic acid binding"/>
    <property type="evidence" value="ECO:0007669"/>
    <property type="project" value="InterPro"/>
</dbReference>
<feature type="domain" description="CCHC-type" evidence="2">
    <location>
        <begin position="53"/>
        <end position="66"/>
    </location>
</feature>
<dbReference type="AlphaFoldDB" id="A0AAW2MC19"/>
<reference evidence="3" key="2">
    <citation type="journal article" date="2024" name="Plant">
        <title>Genomic evolution and insights into agronomic trait innovations of Sesamum species.</title>
        <authorList>
            <person name="Miao H."/>
            <person name="Wang L."/>
            <person name="Qu L."/>
            <person name="Liu H."/>
            <person name="Sun Y."/>
            <person name="Le M."/>
            <person name="Wang Q."/>
            <person name="Wei S."/>
            <person name="Zheng Y."/>
            <person name="Lin W."/>
            <person name="Duan Y."/>
            <person name="Cao H."/>
            <person name="Xiong S."/>
            <person name="Wang X."/>
            <person name="Wei L."/>
            <person name="Li C."/>
            <person name="Ma Q."/>
            <person name="Ju M."/>
            <person name="Zhao R."/>
            <person name="Li G."/>
            <person name="Mu C."/>
            <person name="Tian Q."/>
            <person name="Mei H."/>
            <person name="Zhang T."/>
            <person name="Gao T."/>
            <person name="Zhang H."/>
        </authorList>
    </citation>
    <scope>NUCLEOTIDE SEQUENCE</scope>
    <source>
        <strain evidence="3">G02</strain>
    </source>
</reference>
<name>A0AAW2MC19_SESRA</name>
<evidence type="ECO:0000313" key="3">
    <source>
        <dbReference type="EMBL" id="KAL0329040.1"/>
    </source>
</evidence>
<comment type="caution">
    <text evidence="3">The sequence shown here is derived from an EMBL/GenBank/DDBJ whole genome shotgun (WGS) entry which is preliminary data.</text>
</comment>
<dbReference type="InterPro" id="IPR001878">
    <property type="entry name" value="Znf_CCHC"/>
</dbReference>
<evidence type="ECO:0000259" key="2">
    <source>
        <dbReference type="PROSITE" id="PS50158"/>
    </source>
</evidence>
<accession>A0AAW2MC19</accession>